<feature type="coiled-coil region" evidence="4">
    <location>
        <begin position="1441"/>
        <end position="1471"/>
    </location>
</feature>
<feature type="region of interest" description="Disordered" evidence="5">
    <location>
        <begin position="854"/>
        <end position="916"/>
    </location>
</feature>
<dbReference type="InterPro" id="IPR012929">
    <property type="entry name" value="Nucleoprot-TPR/MLP1-2_dom"/>
</dbReference>
<evidence type="ECO:0000256" key="5">
    <source>
        <dbReference type="SAM" id="MobiDB-lite"/>
    </source>
</evidence>
<evidence type="ECO:0000259" key="7">
    <source>
        <dbReference type="Pfam" id="PF25785"/>
    </source>
</evidence>
<feature type="compositionally biased region" description="Basic and acidic residues" evidence="5">
    <location>
        <begin position="869"/>
        <end position="883"/>
    </location>
</feature>
<feature type="coiled-coil region" evidence="4">
    <location>
        <begin position="193"/>
        <end position="248"/>
    </location>
</feature>
<feature type="compositionally biased region" description="Low complexity" evidence="5">
    <location>
        <begin position="1589"/>
        <end position="1612"/>
    </location>
</feature>
<organism evidence="8 9">
    <name type="scientific">Apatococcus fuscideae</name>
    <dbReference type="NCBI Taxonomy" id="2026836"/>
    <lineage>
        <taxon>Eukaryota</taxon>
        <taxon>Viridiplantae</taxon>
        <taxon>Chlorophyta</taxon>
        <taxon>core chlorophytes</taxon>
        <taxon>Trebouxiophyceae</taxon>
        <taxon>Chlorellales</taxon>
        <taxon>Chlorellaceae</taxon>
        <taxon>Apatococcus</taxon>
    </lineage>
</organism>
<feature type="compositionally biased region" description="Low complexity" evidence="5">
    <location>
        <begin position="856"/>
        <end position="868"/>
    </location>
</feature>
<dbReference type="GO" id="GO:0005643">
    <property type="term" value="C:nuclear pore"/>
    <property type="evidence" value="ECO:0007669"/>
    <property type="project" value="TreeGrafter"/>
</dbReference>
<feature type="coiled-coil region" evidence="4">
    <location>
        <begin position="515"/>
        <end position="575"/>
    </location>
</feature>
<proteinExistence type="predicted"/>
<keyword evidence="9" id="KW-1185">Reference proteome</keyword>
<feature type="coiled-coil region" evidence="4">
    <location>
        <begin position="632"/>
        <end position="757"/>
    </location>
</feature>
<feature type="coiled-coil region" evidence="4">
    <location>
        <begin position="1045"/>
        <end position="1405"/>
    </location>
</feature>
<dbReference type="GO" id="GO:0006406">
    <property type="term" value="P:mRNA export from nucleus"/>
    <property type="evidence" value="ECO:0007669"/>
    <property type="project" value="TreeGrafter"/>
</dbReference>
<feature type="coiled-coil region" evidence="4">
    <location>
        <begin position="3"/>
        <end position="30"/>
    </location>
</feature>
<dbReference type="PANTHER" id="PTHR18898:SF2">
    <property type="entry name" value="NUCLEOPROTEIN TPR"/>
    <property type="match status" value="1"/>
</dbReference>
<gene>
    <name evidence="8" type="ORF">WJX84_009220</name>
</gene>
<keyword evidence="3" id="KW-0539">Nucleus</keyword>
<dbReference type="GO" id="GO:0006606">
    <property type="term" value="P:protein import into nucleus"/>
    <property type="evidence" value="ECO:0007669"/>
    <property type="project" value="InterPro"/>
</dbReference>
<evidence type="ECO:0000256" key="4">
    <source>
        <dbReference type="SAM" id="Coils"/>
    </source>
</evidence>
<feature type="compositionally biased region" description="Polar residues" evidence="5">
    <location>
        <begin position="1735"/>
        <end position="1744"/>
    </location>
</feature>
<feature type="coiled-coil region" evidence="4">
    <location>
        <begin position="918"/>
        <end position="1012"/>
    </location>
</feature>
<feature type="compositionally biased region" description="Low complexity" evidence="5">
    <location>
        <begin position="1873"/>
        <end position="1900"/>
    </location>
</feature>
<feature type="coiled-coil region" evidence="4">
    <location>
        <begin position="56"/>
        <end position="146"/>
    </location>
</feature>
<dbReference type="InterPro" id="IPR057974">
    <property type="entry name" value="NUA/TPR/MLP1-2-like_dom"/>
</dbReference>
<dbReference type="PANTHER" id="PTHR18898">
    <property type="entry name" value="NUCLEOPROTEIN TPR-RELATED"/>
    <property type="match status" value="1"/>
</dbReference>
<feature type="coiled-coil region" evidence="4">
    <location>
        <begin position="303"/>
        <end position="337"/>
    </location>
</feature>
<evidence type="ECO:0000256" key="1">
    <source>
        <dbReference type="ARBA" id="ARBA00004123"/>
    </source>
</evidence>
<evidence type="ECO:0000256" key="2">
    <source>
        <dbReference type="ARBA" id="ARBA00023054"/>
    </source>
</evidence>
<protein>
    <recommendedName>
        <fullName evidence="10">Nucleoprotein TPR</fullName>
    </recommendedName>
</protein>
<evidence type="ECO:0000313" key="9">
    <source>
        <dbReference type="Proteomes" id="UP001485043"/>
    </source>
</evidence>
<evidence type="ECO:0000313" key="8">
    <source>
        <dbReference type="EMBL" id="KAK9868954.1"/>
    </source>
</evidence>
<feature type="compositionally biased region" description="Basic and acidic residues" evidence="5">
    <location>
        <begin position="1707"/>
        <end position="1716"/>
    </location>
</feature>
<feature type="domain" description="Nucleoprotein TPR/MLP1-2" evidence="6">
    <location>
        <begin position="1033"/>
        <end position="1149"/>
    </location>
</feature>
<name>A0AAW1TH25_9CHLO</name>
<feature type="compositionally biased region" description="Low complexity" evidence="5">
    <location>
        <begin position="339"/>
        <end position="352"/>
    </location>
</feature>
<comment type="subcellular location">
    <subcellularLocation>
        <location evidence="1">Nucleus</location>
    </subcellularLocation>
</comment>
<feature type="compositionally biased region" description="Low complexity" evidence="5">
    <location>
        <begin position="1634"/>
        <end position="1647"/>
    </location>
</feature>
<feature type="compositionally biased region" description="Polar residues" evidence="5">
    <location>
        <begin position="1650"/>
        <end position="1662"/>
    </location>
</feature>
<dbReference type="GO" id="GO:0017056">
    <property type="term" value="F:structural constituent of nuclear pore"/>
    <property type="evidence" value="ECO:0007669"/>
    <property type="project" value="TreeGrafter"/>
</dbReference>
<feature type="region of interest" description="Disordered" evidence="5">
    <location>
        <begin position="338"/>
        <end position="357"/>
    </location>
</feature>
<keyword evidence="2 4" id="KW-0175">Coiled coil</keyword>
<feature type="region of interest" description="Disordered" evidence="5">
    <location>
        <begin position="1634"/>
        <end position="1925"/>
    </location>
</feature>
<evidence type="ECO:0000259" key="6">
    <source>
        <dbReference type="Pfam" id="PF07926"/>
    </source>
</evidence>
<feature type="region of interest" description="Disordered" evidence="5">
    <location>
        <begin position="1582"/>
        <end position="1612"/>
    </location>
</feature>
<feature type="domain" description="NUA/TPR/MLP1-2-like" evidence="7">
    <location>
        <begin position="448"/>
        <end position="539"/>
    </location>
</feature>
<dbReference type="Pfam" id="PF07926">
    <property type="entry name" value="TPR_MLP1_2"/>
    <property type="match status" value="1"/>
</dbReference>
<sequence length="1925" mass="212255">MDQAELLSRISLLEEELSDAKARAEAAEVNANHAGQKMEERYNLLAEEKGSEAAANKKLALELESAEQATSEGKQESIKLRMDLMERDKAMQQQNAEVQMLGQQLRALDRSCGHHQAEIVELQTQLQMSRERNIELMRRQAELESQVFEAKSREARANALHLQLEGQVATEKANVHFLNGQLESQLGTLRADRDSASAQAAQVSQQLTESQDELRSTKQLHASLRARVDQYAKKIQDLELVLKEERDSSALTQETLEGQIDKEQKLAALHKHIADERTSKATELDGIVQQFKQHLKDAGDRYKDASAKEQAEREELMRQLEQERVNKQRILAEFQAGNSLGPAPIPSGSPSANGGGPAAGHINGFGTPTELVKKNADLREKLRIERSKTAQLDLSMEQATNILDARSAMLEQQRIDAEQRQDDFDRQTVQLKDAVDEKRELLQRVTLLRREAKDADTASRMKEQQVQDLGHQLQILLDENQRLKQGRQPRAPQAPPDMMDSSAVIDHRLLPFKDIKELQANNAALLSAVRQLSEEQETTREAVREEVEAEKNQHVEELRKQLALLRQTRQAEQEVQDQLMRQRDTYRHLLITAAGDADSAQASARQVGLLPDAPANGSLVIPDKGPQAGNISEQMQQVASELEKVRVDARENASLYQNDIAEARSSAVRAQGDAARARAEADFQAGHAKQLEEQLEDMRKHLSTVLSNNARHQGLLSSSQAKQSEAAAEAEAARASKEVLQRQVQVAEAELQHLKAAYTRDTALLDEANRQRLDVSAKLTAFEMMREEREKDAAKQQRQSAERCAALQAEVDELHSQLGSLRFSNKSAHETLETKCAEAQSRVKTLEEDCRRARDAQSSAEQRAAAADARQDMLSKAVQKAESRATLLEQRARTSSSAQAGDARLPDASAPISTNEKVQQLQFRIRQLEEQLGSAQEAVAGASSTSKTFQSIAESNEAAMEELQARHQEYKQTAEKQLQSSESSLKEIQTQLQSMQNQLTASREAKSEAEHKAEQLVTQAMTDMGRHRDNALSLVKDKQQLVFRNEHLRQDIGVLRKQIQASQENYQREVVEHSNTIKRSDALKADRNGLQESKERVEAALTQAQAEKNQAEQQLQETQSRAQLEAGKLQDQMRDLKMQNQRLHEELDRAAGQSATAAADAAGDDRLGVIRYLREQNEVAEAKLALTEAEQKRWQQQASVANRNARHLQAQLDSMRQQSGNAPQQAGQHEALSRALEQNQVLTESNKALRSASNNLEQQLAKLRAQRDSAQADLNPLKQKVRELEAAQGSHEEELERAHADTTRWHERVIQLTTRHKSVDKQEYDRVSQLLKDTQAEMATAKAAAEEQAQGHAGKSAGMELQLRKAQKTITDLRAQASATGSDYKKQYMERMRMSDRQRSELRDQLADCNTLMDGQKAQIAEMVANIEAQKAIIAERDTAIQDHRQQISTLQENEASIQQALAKLKDLLTASVVKLQVVTADKTQISQRLEVLTGRWNAACERHPDLDSSQQEEDGQQLQQPDPASQNENAAEVMPNQLPSSIAADPVEPRQTEDSMPADVPAQARSEPILSALESLLPTGLSTAPSGSLSLAEAQAQEAPAAEGPAGLSAGQALEDMRARALGTVEQMVAAAPDETAAAEAEAFLAQLPESQPEPSASQAHGLTDQLEMAAPSLARTDEAPMGLQTDENQSNGKRMGEPLEPQDEPGAKRSRQQDTDAPVLQPAPVQPQLTAVSSTGPFTEASSPMDAENPFQDVAELIQPNPTADDSQFEAPEQPEEALMPMPAPEDWEEEPIMTIPEDGDELEEGEALEIADRISEEDDAEPMPMSPPVAAADENNGVPPGVTGLDSPSPPSAAPGVEEDAQDSELPGEAISATASQTPAPAADAPAPASSETPPVSLEQQETARGKRVPIVWNLKGKQPPK</sequence>
<feature type="compositionally biased region" description="Low complexity" evidence="5">
    <location>
        <begin position="1719"/>
        <end position="1734"/>
    </location>
</feature>
<accession>A0AAW1TH25</accession>
<evidence type="ECO:0008006" key="10">
    <source>
        <dbReference type="Google" id="ProtNLM"/>
    </source>
</evidence>
<dbReference type="Proteomes" id="UP001485043">
    <property type="component" value="Unassembled WGS sequence"/>
</dbReference>
<feature type="region of interest" description="Disordered" evidence="5">
    <location>
        <begin position="1505"/>
        <end position="1565"/>
    </location>
</feature>
<feature type="compositionally biased region" description="Acidic residues" evidence="5">
    <location>
        <begin position="1788"/>
        <end position="1824"/>
    </location>
</feature>
<evidence type="ECO:0000256" key="3">
    <source>
        <dbReference type="ARBA" id="ARBA00023242"/>
    </source>
</evidence>
<dbReference type="EMBL" id="JALJOV010000005">
    <property type="protein sequence ID" value="KAK9868954.1"/>
    <property type="molecule type" value="Genomic_DNA"/>
</dbReference>
<comment type="caution">
    <text evidence="8">The sequence shown here is derived from an EMBL/GenBank/DDBJ whole genome shotgun (WGS) entry which is preliminary data.</text>
</comment>
<dbReference type="Pfam" id="PF25785">
    <property type="entry name" value="TPR"/>
    <property type="match status" value="1"/>
</dbReference>
<reference evidence="8 9" key="1">
    <citation type="journal article" date="2024" name="Nat. Commun.">
        <title>Phylogenomics reveals the evolutionary origins of lichenization in chlorophyte algae.</title>
        <authorList>
            <person name="Puginier C."/>
            <person name="Libourel C."/>
            <person name="Otte J."/>
            <person name="Skaloud P."/>
            <person name="Haon M."/>
            <person name="Grisel S."/>
            <person name="Petersen M."/>
            <person name="Berrin J.G."/>
            <person name="Delaux P.M."/>
            <person name="Dal Grande F."/>
            <person name="Keller J."/>
        </authorList>
    </citation>
    <scope>NUCLEOTIDE SEQUENCE [LARGE SCALE GENOMIC DNA]</scope>
    <source>
        <strain evidence="8 9">SAG 2523</strain>
    </source>
</reference>